<sequence>MATIAPPENLQPQSPLLQLPAEIKHLIFGLCLVTDTPIFDPKIDSKEQRDGPVCDRTSRISLLQTCHRIYHEVDRRPLFAHNTFRFSNLETMQKFLRALPASYSMCIQDIEIDLQHLSSDHAHLTDAWRQYLAWTEDDRKPSLRTDAVGVKCLRFNLEAWPVIPMYRCELWDVLRSILRGVAGLERVVVTGAGRGKTMAQKAPWSPVHFVGGDNVGSDDLIRRMSSCVVTRSSGDGMIKWLRKGGKVQLEVLSTPRTEESTGAQPSEDGVWPLNGSCAISAYEQHYFGSKQSASLEISPSVAE</sequence>
<accession>A0A9Q8ZJD6</accession>
<dbReference type="OrthoDB" id="62952at2759"/>
<dbReference type="InterPro" id="IPR038883">
    <property type="entry name" value="AN11006-like"/>
</dbReference>
<organism evidence="1 2">
    <name type="scientific">Curvularia clavata</name>
    <dbReference type="NCBI Taxonomy" id="95742"/>
    <lineage>
        <taxon>Eukaryota</taxon>
        <taxon>Fungi</taxon>
        <taxon>Dikarya</taxon>
        <taxon>Ascomycota</taxon>
        <taxon>Pezizomycotina</taxon>
        <taxon>Dothideomycetes</taxon>
        <taxon>Pleosporomycetidae</taxon>
        <taxon>Pleosporales</taxon>
        <taxon>Pleosporineae</taxon>
        <taxon>Pleosporaceae</taxon>
        <taxon>Curvularia</taxon>
    </lineage>
</organism>
<keyword evidence="2" id="KW-1185">Reference proteome</keyword>
<dbReference type="Proteomes" id="UP001056012">
    <property type="component" value="Chromosome 8"/>
</dbReference>
<name>A0A9Q8ZJD6_CURCL</name>
<evidence type="ECO:0000313" key="1">
    <source>
        <dbReference type="EMBL" id="USP82579.1"/>
    </source>
</evidence>
<gene>
    <name evidence="1" type="ORF">yc1106_09853</name>
</gene>
<dbReference type="AlphaFoldDB" id="A0A9Q8ZJD6"/>
<dbReference type="VEuPathDB" id="FungiDB:yc1106_09853"/>
<reference evidence="1" key="1">
    <citation type="submission" date="2021-12" db="EMBL/GenBank/DDBJ databases">
        <title>Curvularia clavata genome.</title>
        <authorList>
            <person name="Cao Y."/>
        </authorList>
    </citation>
    <scope>NUCLEOTIDE SEQUENCE</scope>
    <source>
        <strain evidence="1">Yc1106</strain>
    </source>
</reference>
<dbReference type="PANTHER" id="PTHR42085:SF1">
    <property type="entry name" value="F-BOX DOMAIN-CONTAINING PROTEIN"/>
    <property type="match status" value="1"/>
</dbReference>
<proteinExistence type="predicted"/>
<evidence type="ECO:0000313" key="2">
    <source>
        <dbReference type="Proteomes" id="UP001056012"/>
    </source>
</evidence>
<evidence type="ECO:0008006" key="3">
    <source>
        <dbReference type="Google" id="ProtNLM"/>
    </source>
</evidence>
<protein>
    <recommendedName>
        <fullName evidence="3">F-box domain-containing protein</fullName>
    </recommendedName>
</protein>
<dbReference type="EMBL" id="CP089281">
    <property type="protein sequence ID" value="USP82579.1"/>
    <property type="molecule type" value="Genomic_DNA"/>
</dbReference>
<dbReference type="PANTHER" id="PTHR42085">
    <property type="entry name" value="F-BOX DOMAIN-CONTAINING PROTEIN"/>
    <property type="match status" value="1"/>
</dbReference>